<dbReference type="PANTHER" id="PTHR43792">
    <property type="entry name" value="GNAT FAMILY, PUTATIVE (AFU_ORTHOLOGUE AFUA_3G00765)-RELATED-RELATED"/>
    <property type="match status" value="1"/>
</dbReference>
<dbReference type="PROSITE" id="PS51186">
    <property type="entry name" value="GNAT"/>
    <property type="match status" value="1"/>
</dbReference>
<reference evidence="2 3" key="1">
    <citation type="submission" date="2024-05" db="EMBL/GenBank/DDBJ databases">
        <authorList>
            <person name="Duchaud E."/>
        </authorList>
    </citation>
    <scope>NUCLEOTIDE SEQUENCE [LARGE SCALE GENOMIC DNA]</scope>
    <source>
        <strain evidence="2">Ena-SAMPLE-TAB-13-05-2024-13:56:06:370-140305</strain>
    </source>
</reference>
<dbReference type="Proteomes" id="UP001497602">
    <property type="component" value="Unassembled WGS sequence"/>
</dbReference>
<accession>A0ABM9PPK3</accession>
<proteinExistence type="predicted"/>
<dbReference type="SUPFAM" id="SSF55729">
    <property type="entry name" value="Acyl-CoA N-acyltransferases (Nat)"/>
    <property type="match status" value="1"/>
</dbReference>
<name>A0ABM9PPK3_9FLAO</name>
<keyword evidence="3" id="KW-1185">Reference proteome</keyword>
<protein>
    <submittedName>
        <fullName evidence="2">Acetyltransferase (GNAT) domain-containing protein</fullName>
    </submittedName>
</protein>
<dbReference type="RefSeq" id="WP_348706105.1">
    <property type="nucleotide sequence ID" value="NZ_CAXIYA010000037.1"/>
</dbReference>
<organism evidence="2 3">
    <name type="scientific">Tenacibaculum vairaonense</name>
    <dbReference type="NCBI Taxonomy" id="3137860"/>
    <lineage>
        <taxon>Bacteria</taxon>
        <taxon>Pseudomonadati</taxon>
        <taxon>Bacteroidota</taxon>
        <taxon>Flavobacteriia</taxon>
        <taxon>Flavobacteriales</taxon>
        <taxon>Flavobacteriaceae</taxon>
        <taxon>Tenacibaculum</taxon>
    </lineage>
</organism>
<comment type="caution">
    <text evidence="2">The sequence shown here is derived from an EMBL/GenBank/DDBJ whole genome shotgun (WGS) entry which is preliminary data.</text>
</comment>
<dbReference type="InterPro" id="IPR000182">
    <property type="entry name" value="GNAT_dom"/>
</dbReference>
<dbReference type="PANTHER" id="PTHR43792:SF1">
    <property type="entry name" value="N-ACETYLTRANSFERASE DOMAIN-CONTAINING PROTEIN"/>
    <property type="match status" value="1"/>
</dbReference>
<dbReference type="InterPro" id="IPR016181">
    <property type="entry name" value="Acyl_CoA_acyltransferase"/>
</dbReference>
<evidence type="ECO:0000259" key="1">
    <source>
        <dbReference type="PROSITE" id="PS51186"/>
    </source>
</evidence>
<feature type="domain" description="N-acetyltransferase" evidence="1">
    <location>
        <begin position="9"/>
        <end position="166"/>
    </location>
</feature>
<sequence length="166" mass="19144">MVIFETERLIVRKLILEDLDGFHEMQSNPKVMQYADGEVKSYLEHKSELISLIDKYTIPDNDFWIYAIVRKSDVTFVGTVALVKDGTDDEIGYRFLETYWGNGYATEICKGLISYCKSIGMKKLIGYVVDKNIASAKILERYNFTLVKRFVSEDIGLPESKYELIL</sequence>
<evidence type="ECO:0000313" key="3">
    <source>
        <dbReference type="Proteomes" id="UP001497602"/>
    </source>
</evidence>
<dbReference type="Gene3D" id="3.40.630.30">
    <property type="match status" value="1"/>
</dbReference>
<evidence type="ECO:0000313" key="2">
    <source>
        <dbReference type="EMBL" id="CAL2107665.1"/>
    </source>
</evidence>
<dbReference type="InterPro" id="IPR051531">
    <property type="entry name" value="N-acetyltransferase"/>
</dbReference>
<dbReference type="EMBL" id="CAXJRC010000041">
    <property type="protein sequence ID" value="CAL2107665.1"/>
    <property type="molecule type" value="Genomic_DNA"/>
</dbReference>
<dbReference type="Pfam" id="PF13302">
    <property type="entry name" value="Acetyltransf_3"/>
    <property type="match status" value="1"/>
</dbReference>
<gene>
    <name evidence="2" type="ORF">T190115A13A_40187</name>
</gene>